<keyword evidence="10 13" id="KW-0695">RNA-directed DNA polymerase</keyword>
<protein>
    <recommendedName>
        <fullName evidence="3 13">Telomerase reverse transcriptase</fullName>
        <ecNumber evidence="2 13">2.7.7.49</ecNumber>
    </recommendedName>
    <alternativeName>
        <fullName evidence="13">Telomerase catalytic subunit</fullName>
    </alternativeName>
</protein>
<proteinExistence type="inferred from homology"/>
<dbReference type="InterPro" id="IPR049139">
    <property type="entry name" value="TERT_C"/>
</dbReference>
<evidence type="ECO:0000256" key="1">
    <source>
        <dbReference type="ARBA" id="ARBA00008001"/>
    </source>
</evidence>
<dbReference type="InterPro" id="IPR000477">
    <property type="entry name" value="RT_dom"/>
</dbReference>
<dbReference type="eggNOG" id="KOG1005">
    <property type="taxonomic scope" value="Eukaryota"/>
</dbReference>
<dbReference type="PRINTS" id="PR01365">
    <property type="entry name" value="TELOMERASERT"/>
</dbReference>
<evidence type="ECO:0000256" key="12">
    <source>
        <dbReference type="ARBA" id="ARBA00048173"/>
    </source>
</evidence>
<evidence type="ECO:0000256" key="9">
    <source>
        <dbReference type="ARBA" id="ARBA00022895"/>
    </source>
</evidence>
<dbReference type="GO" id="GO:0000781">
    <property type="term" value="C:chromosome, telomeric region"/>
    <property type="evidence" value="ECO:0007669"/>
    <property type="project" value="UniProtKB-SubCell"/>
</dbReference>
<name>A0A1U7VUX2_NICSY</name>
<dbReference type="SMART" id="SM00975">
    <property type="entry name" value="Telomerase_RBD"/>
    <property type="match status" value="1"/>
</dbReference>
<evidence type="ECO:0000256" key="13">
    <source>
        <dbReference type="RuleBase" id="RU365061"/>
    </source>
</evidence>
<dbReference type="GO" id="GO:0042162">
    <property type="term" value="F:telomeric DNA binding"/>
    <property type="evidence" value="ECO:0007669"/>
    <property type="project" value="TreeGrafter"/>
</dbReference>
<dbReference type="RefSeq" id="XP_009765710.1">
    <property type="nucleotide sequence ID" value="XM_009767408.1"/>
</dbReference>
<dbReference type="Proteomes" id="UP000189701">
    <property type="component" value="Unplaced"/>
</dbReference>
<dbReference type="InterPro" id="IPR021891">
    <property type="entry name" value="Telomerase_RBD"/>
</dbReference>
<dbReference type="GO" id="GO:0003720">
    <property type="term" value="F:telomerase activity"/>
    <property type="evidence" value="ECO:0007669"/>
    <property type="project" value="InterPro"/>
</dbReference>
<sequence length="1259" mass="144083">MSTKRPRVPPVLWRLFHNRARTLGHTILSLVPSKTSTNCLCKGRQCLGCVGENGATSFLIREKDSDDYRKLLNKCFVVLSDSTPPLHVYDPHCRWSHLELVRRTIEMTIIEQPNNVICSGYAKMSRFSDIVELLTSPAWSLLLKRIGDVLMVYLLKNTSIFFRLPRNKHRQVAGVPICDLRRKSLLHVSATTYKPSLLHPESRKKRSVDEVYSSMRKKMCIRKNCAAEKLSTETTKSASGDVLPSREGQFYSITHTSLCGKRTETTKSASGDVLPSREGQFYSITHTSLCGKRKRQFKWQRQRKRKQLKAQEKYSLIPCMNSNTKDNWPGDQNCDSLISCMNSNTKDNWPGDQNCDVSSNSVLLLEKKNTWCSCCLVFQTIPEVKKEVQINRQTIFYKLESFPSVFPSKHILNSLKPDSSGANRLFKEIFRSLGVNVTTQIASCTHSSNCTFIRSTCLYHSIIKLLKTLIRKAHHCQHVRLLEKHCSSTPSLDQDTKNIIATILERHETEASILAKGCAESGLAHNDIDSESCSTTPGSQPSLLEPTKCYCMKKQVVSFIWAVCRSIVPINLLGTPSNWRVLTKNISKLVKLRRFEKFTLKQSMRKIKLSRYHLLSDQYSLLKHKLLEHWIFWFFSSIVVPLVQANFYVTEAEHEKQDIFYYRKPTWENIISKFVTCLRDQGYQELNVASVKKIIWNRSFGFSKVRLCPKGKGVRMLANLKASAKLPVNPPLQSKGLRKVGVGRNVKCYNYKSVNEVLKDLHLVLKHIVVNEPERLGSSVFDYNDAYKRLLPFLSLLKSGFSVKPGVFIIVSDVEKAFDSVDQDKLLSVLDDLNLEEEYFLSKVVQVVCTKKSLRIPQNWTLVSKENAPDSANARSYLPTGSLHGILVKQQVQGRKVRKEQLQNDMKEHIRRNVLRLGSNFFLQSVGIPQGSVLSSMLCSLYLGHLEKSVIFPFLDKACEPAPGFPSEECFLDDTASGCAHLVMCKPSYLLLRFIDDLLFISTSKEQASRFFSRLQRGFRAYNCDMNKKKFGMNFQINTIPDLRSDRLYVVEDGTSFLRWSGLFINCSTLEIQADYTRYLNFPLSSTLTVGWLNKPGRDLKVKLCGYLRPKCHPIFYDSNINSAAVVRLNIYQAFLLCAMKFHCYIFDLSSICRFSTKFYAAALGKSLRYMTKLIKRRMFSFKTGSDFRPILEVGKGEIEWLGLTAYIRVLKRKQSRYKELLRVLDSKLMALGKQESTLSVLQEATDDKRSSILWKIKY</sequence>
<organism evidence="15 16">
    <name type="scientific">Nicotiana sylvestris</name>
    <name type="common">Wood tobacco</name>
    <name type="synonym">South American tobacco</name>
    <dbReference type="NCBI Taxonomy" id="4096"/>
    <lineage>
        <taxon>Eukaryota</taxon>
        <taxon>Viridiplantae</taxon>
        <taxon>Streptophyta</taxon>
        <taxon>Embryophyta</taxon>
        <taxon>Tracheophyta</taxon>
        <taxon>Spermatophyta</taxon>
        <taxon>Magnoliopsida</taxon>
        <taxon>eudicotyledons</taxon>
        <taxon>Gunneridae</taxon>
        <taxon>Pentapetalae</taxon>
        <taxon>asterids</taxon>
        <taxon>lamiids</taxon>
        <taxon>Solanales</taxon>
        <taxon>Solanaceae</taxon>
        <taxon>Nicotianoideae</taxon>
        <taxon>Nicotianeae</taxon>
        <taxon>Nicotiana</taxon>
    </lineage>
</organism>
<dbReference type="EC" id="2.7.7.49" evidence="2 13"/>
<keyword evidence="15" id="KW-1185">Reference proteome</keyword>
<dbReference type="KEGG" id="nsy:104217220"/>
<comment type="function">
    <text evidence="13">Telomerase is a ribonucleoprotein enzyme essential for the replication of chromosome termini in most eukaryotes. It elongates telomeres. It is a reverse transcriptase that adds simple sequence repeats to chromosome ends by copying a template sequence within the RNA component of the enzyme.</text>
</comment>
<evidence type="ECO:0000259" key="14">
    <source>
        <dbReference type="PROSITE" id="PS50878"/>
    </source>
</evidence>
<evidence type="ECO:0000256" key="2">
    <source>
        <dbReference type="ARBA" id="ARBA00012493"/>
    </source>
</evidence>
<dbReference type="InterPro" id="IPR049915">
    <property type="entry name" value="TERT_TEN"/>
</dbReference>
<dbReference type="PANTHER" id="PTHR12066:SF0">
    <property type="entry name" value="TELOMERASE REVERSE TRANSCRIPTASE"/>
    <property type="match status" value="1"/>
</dbReference>
<keyword evidence="5 13" id="KW-0808">Transferase</keyword>
<dbReference type="GO" id="GO:0000333">
    <property type="term" value="C:telomerase catalytic core complex"/>
    <property type="evidence" value="ECO:0007669"/>
    <property type="project" value="TreeGrafter"/>
</dbReference>
<evidence type="ECO:0000256" key="3">
    <source>
        <dbReference type="ARBA" id="ARBA00016182"/>
    </source>
</evidence>
<comment type="subcellular location">
    <subcellularLocation>
        <location evidence="13">Nucleus</location>
    </subcellularLocation>
    <subcellularLocation>
        <location evidence="13">Chromosome</location>
        <location evidence="13">Telomere</location>
    </subcellularLocation>
</comment>
<evidence type="ECO:0000256" key="10">
    <source>
        <dbReference type="ARBA" id="ARBA00022918"/>
    </source>
</evidence>
<dbReference type="Gene3D" id="3.30.70.2630">
    <property type="match status" value="1"/>
</dbReference>
<keyword evidence="8 13" id="KW-0460">Magnesium</keyword>
<evidence type="ECO:0000256" key="6">
    <source>
        <dbReference type="ARBA" id="ARBA00022695"/>
    </source>
</evidence>
<reference evidence="16" key="2">
    <citation type="submission" date="2025-08" db="UniProtKB">
        <authorList>
            <consortium name="RefSeq"/>
        </authorList>
    </citation>
    <scope>IDENTIFICATION</scope>
    <source>
        <tissue evidence="16">Leaf</tissue>
    </source>
</reference>
<reference evidence="15" key="1">
    <citation type="journal article" date="2013" name="Genome Biol.">
        <title>Reference genomes and transcriptomes of Nicotiana sylvestris and Nicotiana tomentosiformis.</title>
        <authorList>
            <person name="Sierro N."/>
            <person name="Battey J.N."/>
            <person name="Ouadi S."/>
            <person name="Bovet L."/>
            <person name="Goepfert S."/>
            <person name="Bakaher N."/>
            <person name="Peitsch M.C."/>
            <person name="Ivanov N.V."/>
        </authorList>
    </citation>
    <scope>NUCLEOTIDE SEQUENCE [LARGE SCALE GENOMIC DNA]</scope>
</reference>
<dbReference type="Gene3D" id="1.10.357.90">
    <property type="match status" value="1"/>
</dbReference>
<evidence type="ECO:0000313" key="15">
    <source>
        <dbReference type="Proteomes" id="UP000189701"/>
    </source>
</evidence>
<dbReference type="Pfam" id="PF21399">
    <property type="entry name" value="TERT_C"/>
    <property type="match status" value="1"/>
</dbReference>
<dbReference type="GO" id="GO:0007004">
    <property type="term" value="P:telomere maintenance via telomerase"/>
    <property type="evidence" value="ECO:0007669"/>
    <property type="project" value="TreeGrafter"/>
</dbReference>
<dbReference type="GO" id="GO:0046872">
    <property type="term" value="F:metal ion binding"/>
    <property type="evidence" value="ECO:0007669"/>
    <property type="project" value="UniProtKB-KW"/>
</dbReference>
<evidence type="ECO:0000256" key="8">
    <source>
        <dbReference type="ARBA" id="ARBA00022842"/>
    </source>
</evidence>
<keyword evidence="9 13" id="KW-0779">Telomere</keyword>
<dbReference type="Pfam" id="PF11474">
    <property type="entry name" value="TEN_TERT"/>
    <property type="match status" value="1"/>
</dbReference>
<keyword evidence="7 13" id="KW-0479">Metal-binding</keyword>
<dbReference type="OrthoDB" id="289721at2759"/>
<gene>
    <name evidence="16" type="primary">LOC104217220</name>
</gene>
<evidence type="ECO:0000256" key="4">
    <source>
        <dbReference type="ARBA" id="ARBA00022454"/>
    </source>
</evidence>
<comment type="similarity">
    <text evidence="1 13">Belongs to the reverse transcriptase family. Telomerase subfamily.</text>
</comment>
<evidence type="ECO:0000256" key="11">
    <source>
        <dbReference type="ARBA" id="ARBA00023242"/>
    </source>
</evidence>
<dbReference type="PROSITE" id="PS50878">
    <property type="entry name" value="RT_POL"/>
    <property type="match status" value="1"/>
</dbReference>
<dbReference type="GO" id="GO:0070034">
    <property type="term" value="F:telomerase RNA binding"/>
    <property type="evidence" value="ECO:0007669"/>
    <property type="project" value="TreeGrafter"/>
</dbReference>
<dbReference type="Pfam" id="PF12009">
    <property type="entry name" value="Telomerase_RBD"/>
    <property type="match status" value="1"/>
</dbReference>
<dbReference type="Gene3D" id="1.10.132.70">
    <property type="match status" value="1"/>
</dbReference>
<dbReference type="Pfam" id="PF00078">
    <property type="entry name" value="RVT_1"/>
    <property type="match status" value="1"/>
</dbReference>
<dbReference type="PANTHER" id="PTHR12066">
    <property type="entry name" value="TELOMERASE REVERSE TRANSCRIPTASE"/>
    <property type="match status" value="1"/>
</dbReference>
<keyword evidence="6 13" id="KW-0548">Nucleotidyltransferase</keyword>
<evidence type="ECO:0000313" key="16">
    <source>
        <dbReference type="RefSeq" id="XP_009765710.1"/>
    </source>
</evidence>
<dbReference type="AlphaFoldDB" id="A0A1U7VUX2"/>
<dbReference type="InterPro" id="IPR003545">
    <property type="entry name" value="Telomerase_RT"/>
</dbReference>
<accession>A0A1U7VUX2</accession>
<dbReference type="GeneID" id="104217220"/>
<keyword evidence="11 13" id="KW-0539">Nucleus</keyword>
<evidence type="ECO:0000256" key="5">
    <source>
        <dbReference type="ARBA" id="ARBA00022679"/>
    </source>
</evidence>
<dbReference type="CDD" id="cd01648">
    <property type="entry name" value="TERT"/>
    <property type="match status" value="1"/>
</dbReference>
<feature type="domain" description="Reverse transcriptase" evidence="14">
    <location>
        <begin position="689"/>
        <end position="1065"/>
    </location>
</feature>
<dbReference type="STRING" id="4096.A0A1U7VUX2"/>
<evidence type="ECO:0000256" key="7">
    <source>
        <dbReference type="ARBA" id="ARBA00022723"/>
    </source>
</evidence>
<comment type="catalytic activity">
    <reaction evidence="12 13">
        <text>DNA(n) + a 2'-deoxyribonucleoside 5'-triphosphate = DNA(n+1) + diphosphate</text>
        <dbReference type="Rhea" id="RHEA:22508"/>
        <dbReference type="Rhea" id="RHEA-COMP:17339"/>
        <dbReference type="Rhea" id="RHEA-COMP:17340"/>
        <dbReference type="ChEBI" id="CHEBI:33019"/>
        <dbReference type="ChEBI" id="CHEBI:61560"/>
        <dbReference type="ChEBI" id="CHEBI:173112"/>
        <dbReference type="EC" id="2.7.7.49"/>
    </reaction>
</comment>
<keyword evidence="4 13" id="KW-0158">Chromosome</keyword>